<name>A0A392TK94_9FABA</name>
<accession>A0A392TK94</accession>
<keyword evidence="2" id="KW-1185">Reference proteome</keyword>
<comment type="caution">
    <text evidence="1">The sequence shown here is derived from an EMBL/GenBank/DDBJ whole genome shotgun (WGS) entry which is preliminary data.</text>
</comment>
<feature type="non-terminal residue" evidence="1">
    <location>
        <position position="1"/>
    </location>
</feature>
<dbReference type="Proteomes" id="UP000265520">
    <property type="component" value="Unassembled WGS sequence"/>
</dbReference>
<evidence type="ECO:0000313" key="1">
    <source>
        <dbReference type="EMBL" id="MCI60867.1"/>
    </source>
</evidence>
<evidence type="ECO:0000313" key="2">
    <source>
        <dbReference type="Proteomes" id="UP000265520"/>
    </source>
</evidence>
<sequence length="36" mass="3960">LHPARDAVHVARDAASGRLYYVRRGRSGAGRGREIL</sequence>
<reference evidence="1 2" key="1">
    <citation type="journal article" date="2018" name="Front. Plant Sci.">
        <title>Red Clover (Trifolium pratense) and Zigzag Clover (T. medium) - A Picture of Genomic Similarities and Differences.</title>
        <authorList>
            <person name="Dluhosova J."/>
            <person name="Istvanek J."/>
            <person name="Nedelnik J."/>
            <person name="Repkova J."/>
        </authorList>
    </citation>
    <scope>NUCLEOTIDE SEQUENCE [LARGE SCALE GENOMIC DNA]</scope>
    <source>
        <strain evidence="2">cv. 10/8</strain>
        <tissue evidence="1">Leaf</tissue>
    </source>
</reference>
<organism evidence="1 2">
    <name type="scientific">Trifolium medium</name>
    <dbReference type="NCBI Taxonomy" id="97028"/>
    <lineage>
        <taxon>Eukaryota</taxon>
        <taxon>Viridiplantae</taxon>
        <taxon>Streptophyta</taxon>
        <taxon>Embryophyta</taxon>
        <taxon>Tracheophyta</taxon>
        <taxon>Spermatophyta</taxon>
        <taxon>Magnoliopsida</taxon>
        <taxon>eudicotyledons</taxon>
        <taxon>Gunneridae</taxon>
        <taxon>Pentapetalae</taxon>
        <taxon>rosids</taxon>
        <taxon>fabids</taxon>
        <taxon>Fabales</taxon>
        <taxon>Fabaceae</taxon>
        <taxon>Papilionoideae</taxon>
        <taxon>50 kb inversion clade</taxon>
        <taxon>NPAAA clade</taxon>
        <taxon>Hologalegina</taxon>
        <taxon>IRL clade</taxon>
        <taxon>Trifolieae</taxon>
        <taxon>Trifolium</taxon>
    </lineage>
</organism>
<proteinExistence type="predicted"/>
<protein>
    <submittedName>
        <fullName evidence="1">Uncharacterized protein</fullName>
    </submittedName>
</protein>
<dbReference type="AlphaFoldDB" id="A0A392TK94"/>
<dbReference type="EMBL" id="LXQA010589500">
    <property type="protein sequence ID" value="MCI60867.1"/>
    <property type="molecule type" value="Genomic_DNA"/>
</dbReference>